<gene>
    <name evidence="2" type="ORF">SAMN02745206_01215</name>
</gene>
<feature type="domain" description="Glycosyl transferase family 28 C-terminal" evidence="1">
    <location>
        <begin position="280"/>
        <end position="376"/>
    </location>
</feature>
<dbReference type="InterPro" id="IPR007235">
    <property type="entry name" value="Glyco_trans_28_C"/>
</dbReference>
<dbReference type="Proteomes" id="UP000184076">
    <property type="component" value="Unassembled WGS sequence"/>
</dbReference>
<dbReference type="AlphaFoldDB" id="A0A1M4YBI0"/>
<dbReference type="GO" id="GO:0016758">
    <property type="term" value="F:hexosyltransferase activity"/>
    <property type="evidence" value="ECO:0007669"/>
    <property type="project" value="InterPro"/>
</dbReference>
<keyword evidence="3" id="KW-1185">Reference proteome</keyword>
<organism evidence="2 3">
    <name type="scientific">Desulfacinum infernum DSM 9756</name>
    <dbReference type="NCBI Taxonomy" id="1121391"/>
    <lineage>
        <taxon>Bacteria</taxon>
        <taxon>Pseudomonadati</taxon>
        <taxon>Thermodesulfobacteriota</taxon>
        <taxon>Syntrophobacteria</taxon>
        <taxon>Syntrophobacterales</taxon>
        <taxon>Syntrophobacteraceae</taxon>
        <taxon>Desulfacinum</taxon>
    </lineage>
</organism>
<dbReference type="EMBL" id="FQVB01000010">
    <property type="protein sequence ID" value="SHF03097.1"/>
    <property type="molecule type" value="Genomic_DNA"/>
</dbReference>
<keyword evidence="2" id="KW-0808">Transferase</keyword>
<evidence type="ECO:0000313" key="2">
    <source>
        <dbReference type="EMBL" id="SHF03097.1"/>
    </source>
</evidence>
<dbReference type="RefSeq" id="WP_245795137.1">
    <property type="nucleotide sequence ID" value="NZ_FQVB01000010.1"/>
</dbReference>
<evidence type="ECO:0000313" key="3">
    <source>
        <dbReference type="Proteomes" id="UP000184076"/>
    </source>
</evidence>
<accession>A0A1M4YBI0</accession>
<dbReference type="InterPro" id="IPR016683">
    <property type="entry name" value="Glyco_trans_28_RedA_prd"/>
</dbReference>
<dbReference type="PANTHER" id="PTHR21015:SF28">
    <property type="entry name" value="SLL1722 PROTEIN"/>
    <property type="match status" value="1"/>
</dbReference>
<evidence type="ECO:0000259" key="1">
    <source>
        <dbReference type="Pfam" id="PF04101"/>
    </source>
</evidence>
<dbReference type="PIRSF" id="PIRSF017085">
    <property type="entry name" value="Glycosyltransf_RedA_prd"/>
    <property type="match status" value="1"/>
</dbReference>
<dbReference type="PANTHER" id="PTHR21015">
    <property type="entry name" value="UDP-N-ACETYLGLUCOSAMINE--N-ACETYLMURAMYL-(PENTAPEPTIDE) PYROPHOSPHORYL-UNDECAPRENOL N-ACETYLGLUCOSAMINE TRANSFERASE 1"/>
    <property type="match status" value="1"/>
</dbReference>
<dbReference type="STRING" id="1121391.SAMN02745206_01215"/>
<dbReference type="Pfam" id="PF04101">
    <property type="entry name" value="Glyco_tran_28_C"/>
    <property type="match status" value="1"/>
</dbReference>
<protein>
    <submittedName>
        <fullName evidence="2">Predicted glycosyl transferase</fullName>
    </submittedName>
</protein>
<sequence>MALPPITKILMYSHDTFGLGHIRRTLAIARSLRKAPGTVLILTGSPLVGRFNIPRRVDFVRIPGMIKVTNEQYLPLSMKLEATQVLEIRKSIILSTAQAFGPDFFVVDKAPLGLKREVVDTLLWIKESHPQCRSILGLRDIMDSASSTIEDWESKGIYEAMESLYDEIWVYGHRDFYDPVKEYGIPDTVARKVTFTGYIPRHVPTEADVAAVRKELDLAGHHKMVLMTTGGGGDGYPVVNTFLKAFETHTVPDGMRAVIVTGPFLSAGLYKDVKRRCEAIGFTVLRFHRFMEGLIGAADVVVSMGGYNTVCEIISQRKPFLIIPRTVPREEQLIRAQVLCSKGYCEYLHPDQLTPEAVFQKVVHLLNNGREMSRRAEHFPFTALDVIRQRVLQNRKEAVR</sequence>
<reference evidence="3" key="1">
    <citation type="submission" date="2016-11" db="EMBL/GenBank/DDBJ databases">
        <authorList>
            <person name="Varghese N."/>
            <person name="Submissions S."/>
        </authorList>
    </citation>
    <scope>NUCLEOTIDE SEQUENCE [LARGE SCALE GENOMIC DNA]</scope>
    <source>
        <strain evidence="3">DSM 9756</strain>
    </source>
</reference>
<dbReference type="SUPFAM" id="SSF53756">
    <property type="entry name" value="UDP-Glycosyltransferase/glycogen phosphorylase"/>
    <property type="match status" value="1"/>
</dbReference>
<proteinExistence type="predicted"/>
<dbReference type="Gene3D" id="3.40.50.2000">
    <property type="entry name" value="Glycogen Phosphorylase B"/>
    <property type="match status" value="1"/>
</dbReference>
<name>A0A1M4YBI0_9BACT</name>